<keyword evidence="1" id="KW-0812">Transmembrane</keyword>
<proteinExistence type="predicted"/>
<evidence type="ECO:0000313" key="3">
    <source>
        <dbReference type="Proteomes" id="UP000016927"/>
    </source>
</evidence>
<reference evidence="2 3" key="1">
    <citation type="journal article" date="2013" name="BMC Genomics">
        <title>Comparative genomics of parasitic silkworm microsporidia reveal an association between genome expansion and host adaptation.</title>
        <authorList>
            <person name="Pan G."/>
            <person name="Xu J."/>
            <person name="Li T."/>
            <person name="Xia Q."/>
            <person name="Liu S.L."/>
            <person name="Zhang G."/>
            <person name="Li S."/>
            <person name="Li C."/>
            <person name="Liu H."/>
            <person name="Yang L."/>
            <person name="Liu T."/>
            <person name="Zhang X."/>
            <person name="Wu Z."/>
            <person name="Fan W."/>
            <person name="Dang X."/>
            <person name="Xiang H."/>
            <person name="Tao M."/>
            <person name="Li Y."/>
            <person name="Hu J."/>
            <person name="Li Z."/>
            <person name="Lin L."/>
            <person name="Luo J."/>
            <person name="Geng L."/>
            <person name="Wang L."/>
            <person name="Long M."/>
            <person name="Wan Y."/>
            <person name="He N."/>
            <person name="Zhang Z."/>
            <person name="Lu C."/>
            <person name="Keeling P.J."/>
            <person name="Wang J."/>
            <person name="Xiang Z."/>
            <person name="Zhou Z."/>
        </authorList>
    </citation>
    <scope>NUCLEOTIDE SEQUENCE [LARGE SCALE GENOMIC DNA]</scope>
    <source>
        <strain evidence="3">CQ1 / CVCC 102059</strain>
    </source>
</reference>
<dbReference type="Proteomes" id="UP000016927">
    <property type="component" value="Unassembled WGS sequence"/>
</dbReference>
<organism evidence="2 3">
    <name type="scientific">Nosema bombycis (strain CQ1 / CVCC 102059)</name>
    <name type="common">Microsporidian parasite</name>
    <name type="synonym">Pebrine of silkworm</name>
    <dbReference type="NCBI Taxonomy" id="578461"/>
    <lineage>
        <taxon>Eukaryota</taxon>
        <taxon>Fungi</taxon>
        <taxon>Fungi incertae sedis</taxon>
        <taxon>Microsporidia</taxon>
        <taxon>Nosematidae</taxon>
        <taxon>Nosema</taxon>
    </lineage>
</organism>
<accession>R0KTI4</accession>
<evidence type="ECO:0000256" key="1">
    <source>
        <dbReference type="SAM" id="Phobius"/>
    </source>
</evidence>
<dbReference type="VEuPathDB" id="MicrosporidiaDB:NBO_67g0012"/>
<keyword evidence="1" id="KW-0472">Membrane</keyword>
<dbReference type="EMBL" id="KB908975">
    <property type="protein sequence ID" value="EOB13537.1"/>
    <property type="molecule type" value="Genomic_DNA"/>
</dbReference>
<feature type="transmembrane region" description="Helical" evidence="1">
    <location>
        <begin position="67"/>
        <end position="89"/>
    </location>
</feature>
<gene>
    <name evidence="2" type="ORF">NBO_67g0012</name>
</gene>
<protein>
    <submittedName>
        <fullName evidence="2">Uncharacterized protein</fullName>
    </submittedName>
</protein>
<name>R0KTI4_NOSB1</name>
<evidence type="ECO:0000313" key="2">
    <source>
        <dbReference type="EMBL" id="EOB13537.1"/>
    </source>
</evidence>
<dbReference type="HOGENOM" id="CLU_2400242_0_0_1"/>
<keyword evidence="1" id="KW-1133">Transmembrane helix</keyword>
<sequence length="93" mass="10640">MEDVEKFEKWAKDKSESITTSYVITFKNFSKGKLTNLDDYEIVAYKPKSNSEDFSIKSILLKSVKDVVINMLVTVGGFGFLIFAGRYSLSKYF</sequence>
<dbReference type="AlphaFoldDB" id="R0KTI4"/>
<keyword evidence="3" id="KW-1185">Reference proteome</keyword>